<evidence type="ECO:0000256" key="5">
    <source>
        <dbReference type="ARBA" id="ARBA00022777"/>
    </source>
</evidence>
<dbReference type="InterPro" id="IPR017441">
    <property type="entry name" value="Protein_kinase_ATP_BS"/>
</dbReference>
<dbReference type="Gene3D" id="2.60.120.380">
    <property type="match status" value="1"/>
</dbReference>
<evidence type="ECO:0000256" key="2">
    <source>
        <dbReference type="ARBA" id="ARBA00022527"/>
    </source>
</evidence>
<feature type="region of interest" description="Disordered" evidence="10">
    <location>
        <begin position="394"/>
        <end position="428"/>
    </location>
</feature>
<dbReference type="SUPFAM" id="SSF56112">
    <property type="entry name" value="Protein kinase-like (PK-like)"/>
    <property type="match status" value="1"/>
</dbReference>
<reference evidence="13" key="1">
    <citation type="submission" date="2020-02" db="EMBL/GenBank/DDBJ databases">
        <authorList>
            <person name="Meier V. D."/>
        </authorList>
    </citation>
    <scope>NUCLEOTIDE SEQUENCE</scope>
    <source>
        <strain evidence="13">AVDCRST_MAG92</strain>
    </source>
</reference>
<feature type="region of interest" description="Disordered" evidence="10">
    <location>
        <begin position="674"/>
        <end position="695"/>
    </location>
</feature>
<keyword evidence="11" id="KW-0472">Membrane</keyword>
<dbReference type="Gene3D" id="1.10.510.10">
    <property type="entry name" value="Transferase(Phosphotransferase) domain 1"/>
    <property type="match status" value="1"/>
</dbReference>
<keyword evidence="5 13" id="KW-0418">Kinase</keyword>
<feature type="domain" description="Protein kinase" evidence="12">
    <location>
        <begin position="44"/>
        <end position="323"/>
    </location>
</feature>
<dbReference type="InterPro" id="IPR000719">
    <property type="entry name" value="Prot_kinase_dom"/>
</dbReference>
<feature type="transmembrane region" description="Helical" evidence="11">
    <location>
        <begin position="368"/>
        <end position="390"/>
    </location>
</feature>
<dbReference type="PROSITE" id="PS00107">
    <property type="entry name" value="PROTEIN_KINASE_ATP"/>
    <property type="match status" value="1"/>
</dbReference>
<accession>A0A6J4JAU5</accession>
<organism evidence="13">
    <name type="scientific">uncultured Coleofasciculus sp</name>
    <dbReference type="NCBI Taxonomy" id="1267456"/>
    <lineage>
        <taxon>Bacteria</taxon>
        <taxon>Bacillati</taxon>
        <taxon>Cyanobacteriota</taxon>
        <taxon>Cyanophyceae</taxon>
        <taxon>Coleofasciculales</taxon>
        <taxon>Coleofasciculaceae</taxon>
        <taxon>Coleofasciculus</taxon>
        <taxon>environmental samples</taxon>
    </lineage>
</organism>
<evidence type="ECO:0000256" key="11">
    <source>
        <dbReference type="SAM" id="Phobius"/>
    </source>
</evidence>
<keyword evidence="11" id="KW-1133">Transmembrane helix</keyword>
<sequence length="695" mass="76737">MTHLYCSKGHENPSGSRFCIQCGENLTLPVRQGVYPGLILDERYRVVRQLGQGGFGRTYLAQDLHRFDELCVLKEFAPQVQGTYALQKAEELFEREAGVLYKLQHPQIPKFRELFQVKQEGEGLLFLVQDYVDGQTYHALLDARKRQGLRFNEAEVMQLLLKLLPVLEYIHALGVVHRDISPDNLILRSTDGLPVLIDFGGVKQVAATVIYQLKASAAGALPAIPTRLGKAGYAPQDQMYGGIVAPHSDFYALAATALVLVTGKEPQQLIDPHTLEWNWRREINLSPNLGGVLDRMLAPRPSDRFGNARDLLQALNGQPAPVIYPPTQPPEPRTQATQAVTPQHTVPVSPPPLPSTTPQQSFSLLSKILLVFVSIVVAATVGWLGGNWWIQSQSPPKEAKPPGDGSVVLPTNSPAQPTDQLSPQESDRKEALRQRRTNLGIDDKFYISWVNEAFWSKFPAQRGQTLGTSDQEAKLREEWDKIASDLLTQLEKTKLSAAARQQLGSYSDADLRSAKAEANGLRVSSRALYDLADAKFFKQFPQEKGKDFLNKPIGQVWQAVVIERLNAVKTGEAFEQVAFEPNTVNKEVSSRLNPGDGKAFIANFSGGQTLNVTLSTSKNALFSIYSPSGKTTLLEDSRDRTWSGLLPESGFYEFVIVSDASEPIDYQLSLTVENQSTPQPPVTPPTISPSPILSP</sequence>
<evidence type="ECO:0000256" key="3">
    <source>
        <dbReference type="ARBA" id="ARBA00022679"/>
    </source>
</evidence>
<dbReference type="AlphaFoldDB" id="A0A6J4JAU5"/>
<evidence type="ECO:0000259" key="12">
    <source>
        <dbReference type="PROSITE" id="PS50011"/>
    </source>
</evidence>
<evidence type="ECO:0000256" key="9">
    <source>
        <dbReference type="PROSITE-ProRule" id="PRU10141"/>
    </source>
</evidence>
<dbReference type="PROSITE" id="PS50011">
    <property type="entry name" value="PROTEIN_KINASE_DOM"/>
    <property type="match status" value="1"/>
</dbReference>
<comment type="catalytic activity">
    <reaction evidence="8">
        <text>L-seryl-[protein] + ATP = O-phospho-L-seryl-[protein] + ADP + H(+)</text>
        <dbReference type="Rhea" id="RHEA:17989"/>
        <dbReference type="Rhea" id="RHEA-COMP:9863"/>
        <dbReference type="Rhea" id="RHEA-COMP:11604"/>
        <dbReference type="ChEBI" id="CHEBI:15378"/>
        <dbReference type="ChEBI" id="CHEBI:29999"/>
        <dbReference type="ChEBI" id="CHEBI:30616"/>
        <dbReference type="ChEBI" id="CHEBI:83421"/>
        <dbReference type="ChEBI" id="CHEBI:456216"/>
        <dbReference type="EC" id="2.7.11.1"/>
    </reaction>
</comment>
<evidence type="ECO:0000256" key="7">
    <source>
        <dbReference type="ARBA" id="ARBA00047899"/>
    </source>
</evidence>
<evidence type="ECO:0000256" key="1">
    <source>
        <dbReference type="ARBA" id="ARBA00012513"/>
    </source>
</evidence>
<dbReference type="SMART" id="SM00220">
    <property type="entry name" value="S_TKc"/>
    <property type="match status" value="1"/>
</dbReference>
<evidence type="ECO:0000313" key="13">
    <source>
        <dbReference type="EMBL" id="CAA9274931.1"/>
    </source>
</evidence>
<dbReference type="InterPro" id="IPR011009">
    <property type="entry name" value="Kinase-like_dom_sf"/>
</dbReference>
<dbReference type="CDD" id="cd14014">
    <property type="entry name" value="STKc_PknB_like"/>
    <property type="match status" value="1"/>
</dbReference>
<dbReference type="InterPro" id="IPR008266">
    <property type="entry name" value="Tyr_kinase_AS"/>
</dbReference>
<name>A0A6J4JAU5_9CYAN</name>
<feature type="compositionally biased region" description="Pro residues" evidence="10">
    <location>
        <begin position="678"/>
        <end position="695"/>
    </location>
</feature>
<protein>
    <recommendedName>
        <fullName evidence="1">non-specific serine/threonine protein kinase</fullName>
        <ecNumber evidence="1">2.7.11.1</ecNumber>
    </recommendedName>
</protein>
<keyword evidence="3" id="KW-0808">Transferase</keyword>
<evidence type="ECO:0000256" key="4">
    <source>
        <dbReference type="ARBA" id="ARBA00022741"/>
    </source>
</evidence>
<dbReference type="GO" id="GO:0004674">
    <property type="term" value="F:protein serine/threonine kinase activity"/>
    <property type="evidence" value="ECO:0007669"/>
    <property type="project" value="UniProtKB-KW"/>
</dbReference>
<dbReference type="Gene3D" id="3.30.200.20">
    <property type="entry name" value="Phosphorylase Kinase, domain 1"/>
    <property type="match status" value="1"/>
</dbReference>
<comment type="catalytic activity">
    <reaction evidence="7">
        <text>L-threonyl-[protein] + ATP = O-phospho-L-threonyl-[protein] + ADP + H(+)</text>
        <dbReference type="Rhea" id="RHEA:46608"/>
        <dbReference type="Rhea" id="RHEA-COMP:11060"/>
        <dbReference type="Rhea" id="RHEA-COMP:11605"/>
        <dbReference type="ChEBI" id="CHEBI:15378"/>
        <dbReference type="ChEBI" id="CHEBI:30013"/>
        <dbReference type="ChEBI" id="CHEBI:30616"/>
        <dbReference type="ChEBI" id="CHEBI:61977"/>
        <dbReference type="ChEBI" id="CHEBI:456216"/>
        <dbReference type="EC" id="2.7.11.1"/>
    </reaction>
</comment>
<keyword evidence="4 9" id="KW-0547">Nucleotide-binding</keyword>
<gene>
    <name evidence="13" type="ORF">AVDCRST_MAG92-3177</name>
</gene>
<feature type="compositionally biased region" description="Polar residues" evidence="10">
    <location>
        <begin position="409"/>
        <end position="424"/>
    </location>
</feature>
<keyword evidence="6 9" id="KW-0067">ATP-binding</keyword>
<dbReference type="PROSITE" id="PS00109">
    <property type="entry name" value="PROTEIN_KINASE_TYR"/>
    <property type="match status" value="1"/>
</dbReference>
<keyword evidence="2" id="KW-0723">Serine/threonine-protein kinase</keyword>
<dbReference type="GO" id="GO:0005524">
    <property type="term" value="F:ATP binding"/>
    <property type="evidence" value="ECO:0007669"/>
    <property type="project" value="UniProtKB-UniRule"/>
</dbReference>
<dbReference type="EC" id="2.7.11.1" evidence="1"/>
<dbReference type="EMBL" id="CADCTM010000525">
    <property type="protein sequence ID" value="CAA9274931.1"/>
    <property type="molecule type" value="Genomic_DNA"/>
</dbReference>
<evidence type="ECO:0000256" key="6">
    <source>
        <dbReference type="ARBA" id="ARBA00022840"/>
    </source>
</evidence>
<feature type="binding site" evidence="9">
    <location>
        <position position="74"/>
    </location>
    <ligand>
        <name>ATP</name>
        <dbReference type="ChEBI" id="CHEBI:30616"/>
    </ligand>
</feature>
<keyword evidence="11" id="KW-0812">Transmembrane</keyword>
<evidence type="ECO:0000256" key="10">
    <source>
        <dbReference type="SAM" id="MobiDB-lite"/>
    </source>
</evidence>
<evidence type="ECO:0000256" key="8">
    <source>
        <dbReference type="ARBA" id="ARBA00048679"/>
    </source>
</evidence>
<dbReference type="Pfam" id="PF00069">
    <property type="entry name" value="Pkinase"/>
    <property type="match status" value="1"/>
</dbReference>
<proteinExistence type="predicted"/>
<dbReference type="PANTHER" id="PTHR24363">
    <property type="entry name" value="SERINE/THREONINE PROTEIN KINASE"/>
    <property type="match status" value="1"/>
</dbReference>
<feature type="region of interest" description="Disordered" evidence="10">
    <location>
        <begin position="324"/>
        <end position="357"/>
    </location>
</feature>
<dbReference type="PANTHER" id="PTHR24363:SF0">
    <property type="entry name" value="SERINE_THREONINE KINASE LIKE DOMAIN CONTAINING 1"/>
    <property type="match status" value="1"/>
</dbReference>